<keyword evidence="6" id="KW-0521">NADP</keyword>
<name>A0A9D1R0Y0_9BACT</name>
<comment type="function">
    <text evidence="6">Catalyzes the reduction of dTDP-6-deoxy-L-lyxo-4-hexulose to yield dTDP-L-rhamnose.</text>
</comment>
<dbReference type="InterPro" id="IPR005913">
    <property type="entry name" value="dTDP_dehydrorham_reduct"/>
</dbReference>
<gene>
    <name evidence="8" type="ORF">H9874_02925</name>
</gene>
<evidence type="ECO:0000256" key="4">
    <source>
        <dbReference type="ARBA" id="ARBA00017099"/>
    </source>
</evidence>
<comment type="catalytic activity">
    <reaction evidence="5">
        <text>dTDP-beta-L-rhamnose + NADP(+) = dTDP-4-dehydro-beta-L-rhamnose + NADPH + H(+)</text>
        <dbReference type="Rhea" id="RHEA:21796"/>
        <dbReference type="ChEBI" id="CHEBI:15378"/>
        <dbReference type="ChEBI" id="CHEBI:57510"/>
        <dbReference type="ChEBI" id="CHEBI:57783"/>
        <dbReference type="ChEBI" id="CHEBI:58349"/>
        <dbReference type="ChEBI" id="CHEBI:62830"/>
        <dbReference type="EC" id="1.1.1.133"/>
    </reaction>
</comment>
<dbReference type="Gene3D" id="3.40.50.720">
    <property type="entry name" value="NAD(P)-binding Rossmann-like Domain"/>
    <property type="match status" value="1"/>
</dbReference>
<dbReference type="EC" id="1.1.1.133" evidence="3 6"/>
<comment type="similarity">
    <text evidence="2 6">Belongs to the dTDP-4-dehydrorhamnose reductase family.</text>
</comment>
<dbReference type="AlphaFoldDB" id="A0A9D1R0Y0"/>
<proteinExistence type="inferred from homology"/>
<organism evidence="8 9">
    <name type="scientific">Candidatus Bilophila faecipullorum</name>
    <dbReference type="NCBI Taxonomy" id="2838482"/>
    <lineage>
        <taxon>Bacteria</taxon>
        <taxon>Pseudomonadati</taxon>
        <taxon>Thermodesulfobacteriota</taxon>
        <taxon>Desulfovibrionia</taxon>
        <taxon>Desulfovibrionales</taxon>
        <taxon>Desulfovibrionaceae</taxon>
        <taxon>Bilophila</taxon>
    </lineage>
</organism>
<comment type="pathway">
    <text evidence="1 6">Carbohydrate biosynthesis; dTDP-L-rhamnose biosynthesis.</text>
</comment>
<evidence type="ECO:0000313" key="8">
    <source>
        <dbReference type="EMBL" id="HIW78082.1"/>
    </source>
</evidence>
<evidence type="ECO:0000313" key="9">
    <source>
        <dbReference type="Proteomes" id="UP000824264"/>
    </source>
</evidence>
<dbReference type="CDD" id="cd05254">
    <property type="entry name" value="dTDP_HR_like_SDR_e"/>
    <property type="match status" value="1"/>
</dbReference>
<evidence type="ECO:0000256" key="5">
    <source>
        <dbReference type="ARBA" id="ARBA00048200"/>
    </source>
</evidence>
<evidence type="ECO:0000256" key="1">
    <source>
        <dbReference type="ARBA" id="ARBA00004781"/>
    </source>
</evidence>
<reference evidence="8" key="1">
    <citation type="journal article" date="2021" name="PeerJ">
        <title>Extensive microbial diversity within the chicken gut microbiome revealed by metagenomics and culture.</title>
        <authorList>
            <person name="Gilroy R."/>
            <person name="Ravi A."/>
            <person name="Getino M."/>
            <person name="Pursley I."/>
            <person name="Horton D.L."/>
            <person name="Alikhan N.F."/>
            <person name="Baker D."/>
            <person name="Gharbi K."/>
            <person name="Hall N."/>
            <person name="Watson M."/>
            <person name="Adriaenssens E.M."/>
            <person name="Foster-Nyarko E."/>
            <person name="Jarju S."/>
            <person name="Secka A."/>
            <person name="Antonio M."/>
            <person name="Oren A."/>
            <person name="Chaudhuri R.R."/>
            <person name="La Ragione R."/>
            <person name="Hildebrand F."/>
            <person name="Pallen M.J."/>
        </authorList>
    </citation>
    <scope>NUCLEOTIDE SEQUENCE</scope>
    <source>
        <strain evidence="8">ChiSxjej5B17-1746</strain>
    </source>
</reference>
<reference evidence="8" key="2">
    <citation type="submission" date="2021-04" db="EMBL/GenBank/DDBJ databases">
        <authorList>
            <person name="Gilroy R."/>
        </authorList>
    </citation>
    <scope>NUCLEOTIDE SEQUENCE</scope>
    <source>
        <strain evidence="8">ChiSxjej5B17-1746</strain>
    </source>
</reference>
<comment type="caution">
    <text evidence="8">The sequence shown here is derived from an EMBL/GenBank/DDBJ whole genome shotgun (WGS) entry which is preliminary data.</text>
</comment>
<protein>
    <recommendedName>
        <fullName evidence="4 6">dTDP-4-dehydrorhamnose reductase</fullName>
        <ecNumber evidence="3 6">1.1.1.133</ecNumber>
    </recommendedName>
</protein>
<evidence type="ECO:0000256" key="2">
    <source>
        <dbReference type="ARBA" id="ARBA00010944"/>
    </source>
</evidence>
<evidence type="ECO:0000259" key="7">
    <source>
        <dbReference type="Pfam" id="PF04321"/>
    </source>
</evidence>
<dbReference type="Gene3D" id="3.90.25.10">
    <property type="entry name" value="UDP-galactose 4-epimerase, domain 1"/>
    <property type="match status" value="1"/>
</dbReference>
<accession>A0A9D1R0Y0</accession>
<keyword evidence="6" id="KW-0560">Oxidoreductase</keyword>
<dbReference type="PANTHER" id="PTHR10491">
    <property type="entry name" value="DTDP-4-DEHYDRORHAMNOSE REDUCTASE"/>
    <property type="match status" value="1"/>
</dbReference>
<dbReference type="EMBL" id="DXGI01000104">
    <property type="protein sequence ID" value="HIW78082.1"/>
    <property type="molecule type" value="Genomic_DNA"/>
</dbReference>
<dbReference type="PANTHER" id="PTHR10491:SF4">
    <property type="entry name" value="METHIONINE ADENOSYLTRANSFERASE 2 SUBUNIT BETA"/>
    <property type="match status" value="1"/>
</dbReference>
<dbReference type="Proteomes" id="UP000824264">
    <property type="component" value="Unassembled WGS sequence"/>
</dbReference>
<dbReference type="GO" id="GO:0008831">
    <property type="term" value="F:dTDP-4-dehydrorhamnose reductase activity"/>
    <property type="evidence" value="ECO:0007669"/>
    <property type="project" value="UniProtKB-EC"/>
</dbReference>
<dbReference type="SUPFAM" id="SSF51735">
    <property type="entry name" value="NAD(P)-binding Rossmann-fold domains"/>
    <property type="match status" value="1"/>
</dbReference>
<sequence>MTIPVALVLGGRGLLGQSLMKQLAGNGWETQTLDRNDCNLLNPAELQPRIESIHPDIILNAVSWNTEEPAEEQPQEALSVNRGLPAFLGGLVKGTTISLIHFSSDLVFNGRKEGPYTEEDKADPVSVCGKSRLAGEQALLELGADNICIIRTGWLFGPGGDNFVSRILTQARTEPSLEIIHDQIGSPSYTVDVAQATVQLVKRKAQGLYHVANSGRASWCELAAEAVRQASLPCKIGAVATGDGARRAANEVLSSAKYAAFTGSPLRPWPQALREYIYTELLSGQ</sequence>
<feature type="domain" description="RmlD-like substrate binding" evidence="7">
    <location>
        <begin position="7"/>
        <end position="278"/>
    </location>
</feature>
<evidence type="ECO:0000256" key="6">
    <source>
        <dbReference type="RuleBase" id="RU364082"/>
    </source>
</evidence>
<dbReference type="InterPro" id="IPR036291">
    <property type="entry name" value="NAD(P)-bd_dom_sf"/>
</dbReference>
<dbReference type="Pfam" id="PF04321">
    <property type="entry name" value="RmlD_sub_bind"/>
    <property type="match status" value="1"/>
</dbReference>
<dbReference type="InterPro" id="IPR029903">
    <property type="entry name" value="RmlD-like-bd"/>
</dbReference>
<evidence type="ECO:0000256" key="3">
    <source>
        <dbReference type="ARBA" id="ARBA00012929"/>
    </source>
</evidence>